<dbReference type="GO" id="GO:0005737">
    <property type="term" value="C:cytoplasm"/>
    <property type="evidence" value="ECO:0007669"/>
    <property type="project" value="TreeGrafter"/>
</dbReference>
<dbReference type="WBParaSite" id="SSTP_0001181800.1">
    <property type="protein sequence ID" value="SSTP_0001181800.1"/>
    <property type="gene ID" value="SSTP_0001181800"/>
</dbReference>
<dbReference type="GO" id="GO:0012506">
    <property type="term" value="C:vesicle membrane"/>
    <property type="evidence" value="ECO:0007669"/>
    <property type="project" value="TreeGrafter"/>
</dbReference>
<dbReference type="Proteomes" id="UP000035681">
    <property type="component" value="Unplaced"/>
</dbReference>
<feature type="compositionally biased region" description="Polar residues" evidence="1">
    <location>
        <begin position="290"/>
        <end position="312"/>
    </location>
</feature>
<dbReference type="WBParaSite" id="TCONS_00002440.p1">
    <property type="protein sequence ID" value="TCONS_00002440.p1"/>
    <property type="gene ID" value="XLOC_002289"/>
</dbReference>
<reference evidence="3" key="1">
    <citation type="submission" date="2015-08" db="UniProtKB">
        <authorList>
            <consortium name="WormBaseParasite"/>
        </authorList>
    </citation>
    <scope>IDENTIFICATION</scope>
</reference>
<accession>A0A0K0EQT7</accession>
<organism evidence="3">
    <name type="scientific">Strongyloides stercoralis</name>
    <name type="common">Threadworm</name>
    <dbReference type="NCBI Taxonomy" id="6248"/>
    <lineage>
        <taxon>Eukaryota</taxon>
        <taxon>Metazoa</taxon>
        <taxon>Ecdysozoa</taxon>
        <taxon>Nematoda</taxon>
        <taxon>Chromadorea</taxon>
        <taxon>Rhabditida</taxon>
        <taxon>Tylenchina</taxon>
        <taxon>Panagrolaimomorpha</taxon>
        <taxon>Strongyloidoidea</taxon>
        <taxon>Strongyloididae</taxon>
        <taxon>Strongyloides</taxon>
    </lineage>
</organism>
<evidence type="ECO:0000313" key="3">
    <source>
        <dbReference type="WBParaSite" id="SSTP_0001181800.1"/>
    </source>
</evidence>
<sequence length="321" mass="35840">MSSPTNNSSSMSNNSLPASSRLDRLNSLLNTVDASLASGQQDMLVENIMDTTGKIRIDVDLQKKSDNDDSSILQKKKMEEMNDKKPLDRKPVIFKKRPNAPMNAEACESDFVMTSQDAKRFQMELTEAANKDANRALVPKSYVSGKNKAMKMDAYAHSIMRFELNSDYVLQLCFLSKEKSSVVYDEFKSLLKNPQLKFDLSLLITSVIERSTTKDLIDVDIAPASTLRLKNKNFTFTNDIMSHFKNDLVSLVSDEEATNICNNWLKENTVFTPFAPTINSRPSGGASLGSREQVSSGSSRPNTKSNNKSVTSRFLKFLGKK</sequence>
<dbReference type="GO" id="GO:0006886">
    <property type="term" value="P:intracellular protein transport"/>
    <property type="evidence" value="ECO:0007669"/>
    <property type="project" value="TreeGrafter"/>
</dbReference>
<evidence type="ECO:0000313" key="4">
    <source>
        <dbReference type="WBParaSite" id="TCONS_00002440.p1"/>
    </source>
</evidence>
<name>A0A0K0EQT7_STRER</name>
<protein>
    <submittedName>
        <fullName evidence="3">DHHA2 domain-containing protein</fullName>
    </submittedName>
    <submittedName>
        <fullName evidence="4">TUG ubiquitin-like domain-containing protein</fullName>
    </submittedName>
</protein>
<proteinExistence type="predicted"/>
<dbReference type="AlphaFoldDB" id="A0A0K0EQT7"/>
<evidence type="ECO:0000313" key="2">
    <source>
        <dbReference type="Proteomes" id="UP000035681"/>
    </source>
</evidence>
<dbReference type="PANTHER" id="PTHR46467:SF1">
    <property type="entry name" value="TETHER CONTAINING UBX DOMAIN FOR GLUT4"/>
    <property type="match status" value="1"/>
</dbReference>
<keyword evidence="2" id="KW-1185">Reference proteome</keyword>
<dbReference type="GO" id="GO:0005634">
    <property type="term" value="C:nucleus"/>
    <property type="evidence" value="ECO:0007669"/>
    <property type="project" value="TreeGrafter"/>
</dbReference>
<dbReference type="STRING" id="6248.A0A0K0EQT7"/>
<dbReference type="GO" id="GO:0042593">
    <property type="term" value="P:glucose homeostasis"/>
    <property type="evidence" value="ECO:0007669"/>
    <property type="project" value="TreeGrafter"/>
</dbReference>
<evidence type="ECO:0000256" key="1">
    <source>
        <dbReference type="SAM" id="MobiDB-lite"/>
    </source>
</evidence>
<feature type="region of interest" description="Disordered" evidence="1">
    <location>
        <begin position="281"/>
        <end position="321"/>
    </location>
</feature>
<dbReference type="PANTHER" id="PTHR46467">
    <property type="entry name" value="TETHER CONTAINING UBX DOMAIN FOR GLUT4"/>
    <property type="match status" value="1"/>
</dbReference>